<evidence type="ECO:0000256" key="1">
    <source>
        <dbReference type="SAM" id="Phobius"/>
    </source>
</evidence>
<evidence type="ECO:0000313" key="3">
    <source>
        <dbReference type="Proteomes" id="UP000601361"/>
    </source>
</evidence>
<keyword evidence="1" id="KW-1133">Transmembrane helix</keyword>
<keyword evidence="3" id="KW-1185">Reference proteome</keyword>
<name>A0ABQ1WLC6_9BACT</name>
<dbReference type="EMBL" id="BMGS01000002">
    <property type="protein sequence ID" value="GGG36547.1"/>
    <property type="molecule type" value="Genomic_DNA"/>
</dbReference>
<keyword evidence="1" id="KW-0812">Transmembrane</keyword>
<dbReference type="Proteomes" id="UP000601361">
    <property type="component" value="Unassembled WGS sequence"/>
</dbReference>
<gene>
    <name evidence="2" type="ORF">GCM10011378_11180</name>
</gene>
<proteinExistence type="predicted"/>
<comment type="caution">
    <text evidence="2">The sequence shown here is derived from an EMBL/GenBank/DDBJ whole genome shotgun (WGS) entry which is preliminary data.</text>
</comment>
<sequence length="62" mass="7106">MAWADRLIFLLEGAVAPPFRWRPWVAQGRPTIFTLYAALFCYLVIACGYYRAGSGLLRLRIL</sequence>
<accession>A0ABQ1WLC6</accession>
<feature type="transmembrane region" description="Helical" evidence="1">
    <location>
        <begin position="31"/>
        <end position="50"/>
    </location>
</feature>
<evidence type="ECO:0000313" key="2">
    <source>
        <dbReference type="EMBL" id="GGG36547.1"/>
    </source>
</evidence>
<keyword evidence="1" id="KW-0472">Membrane</keyword>
<reference evidence="3" key="1">
    <citation type="journal article" date="2019" name="Int. J. Syst. Evol. Microbiol.">
        <title>The Global Catalogue of Microorganisms (GCM) 10K type strain sequencing project: providing services to taxonomists for standard genome sequencing and annotation.</title>
        <authorList>
            <consortium name="The Broad Institute Genomics Platform"/>
            <consortium name="The Broad Institute Genome Sequencing Center for Infectious Disease"/>
            <person name="Wu L."/>
            <person name="Ma J."/>
        </authorList>
    </citation>
    <scope>NUCLEOTIDE SEQUENCE [LARGE SCALE GENOMIC DNA]</scope>
    <source>
        <strain evidence="3">CGMCC 1.12990</strain>
    </source>
</reference>
<organism evidence="2 3">
    <name type="scientific">Hymenobacter glacieicola</name>
    <dbReference type="NCBI Taxonomy" id="1562124"/>
    <lineage>
        <taxon>Bacteria</taxon>
        <taxon>Pseudomonadati</taxon>
        <taxon>Bacteroidota</taxon>
        <taxon>Cytophagia</taxon>
        <taxon>Cytophagales</taxon>
        <taxon>Hymenobacteraceae</taxon>
        <taxon>Hymenobacter</taxon>
    </lineage>
</organism>
<protein>
    <submittedName>
        <fullName evidence="2">Uncharacterized protein</fullName>
    </submittedName>
</protein>